<evidence type="ECO:0008006" key="6">
    <source>
        <dbReference type="Google" id="ProtNLM"/>
    </source>
</evidence>
<accession>A0ABR3GMP4</accession>
<name>A0ABR3GMP4_9PEZI</name>
<evidence type="ECO:0000256" key="3">
    <source>
        <dbReference type="ARBA" id="ARBA00023274"/>
    </source>
</evidence>
<comment type="caution">
    <text evidence="4">The sequence shown here is derived from an EMBL/GenBank/DDBJ whole genome shotgun (WGS) entry which is preliminary data.</text>
</comment>
<keyword evidence="2" id="KW-0689">Ribosomal protein</keyword>
<dbReference type="Gene3D" id="2.30.30.30">
    <property type="match status" value="1"/>
</dbReference>
<dbReference type="EMBL" id="JBBBZM010000038">
    <property type="protein sequence ID" value="KAL0637185.1"/>
    <property type="molecule type" value="Genomic_DNA"/>
</dbReference>
<evidence type="ECO:0000256" key="2">
    <source>
        <dbReference type="ARBA" id="ARBA00022980"/>
    </source>
</evidence>
<dbReference type="CDD" id="cd06089">
    <property type="entry name" value="KOW_RPL26"/>
    <property type="match status" value="1"/>
</dbReference>
<dbReference type="Proteomes" id="UP001447188">
    <property type="component" value="Unassembled WGS sequence"/>
</dbReference>
<organism evidence="4 5">
    <name type="scientific">Discina gigas</name>
    <dbReference type="NCBI Taxonomy" id="1032678"/>
    <lineage>
        <taxon>Eukaryota</taxon>
        <taxon>Fungi</taxon>
        <taxon>Dikarya</taxon>
        <taxon>Ascomycota</taxon>
        <taxon>Pezizomycotina</taxon>
        <taxon>Pezizomycetes</taxon>
        <taxon>Pezizales</taxon>
        <taxon>Discinaceae</taxon>
        <taxon>Discina</taxon>
    </lineage>
</organism>
<comment type="similarity">
    <text evidence="1">Belongs to the universal ribosomal protein uL24 family.</text>
</comment>
<dbReference type="PANTHER" id="PTHR12903">
    <property type="entry name" value="MITOCHONDRIAL RIBOSOMAL PROTEIN L24"/>
    <property type="match status" value="1"/>
</dbReference>
<dbReference type="SUPFAM" id="SSF50104">
    <property type="entry name" value="Translation proteins SH3-like domain"/>
    <property type="match status" value="1"/>
</dbReference>
<proteinExistence type="inferred from homology"/>
<protein>
    <recommendedName>
        <fullName evidence="6">KOW domain-containing protein</fullName>
    </recommendedName>
</protein>
<keyword evidence="3" id="KW-0687">Ribonucleoprotein</keyword>
<reference evidence="4 5" key="1">
    <citation type="submission" date="2024-02" db="EMBL/GenBank/DDBJ databases">
        <title>Discinaceae phylogenomics.</title>
        <authorList>
            <person name="Dirks A.C."/>
            <person name="James T.Y."/>
        </authorList>
    </citation>
    <scope>NUCLEOTIDE SEQUENCE [LARGE SCALE GENOMIC DNA]</scope>
    <source>
        <strain evidence="4 5">ACD0624</strain>
    </source>
</reference>
<dbReference type="InterPro" id="IPR003256">
    <property type="entry name" value="Ribosomal_uL24"/>
</dbReference>
<evidence type="ECO:0000256" key="1">
    <source>
        <dbReference type="ARBA" id="ARBA00010618"/>
    </source>
</evidence>
<evidence type="ECO:0000313" key="5">
    <source>
        <dbReference type="Proteomes" id="UP001447188"/>
    </source>
</evidence>
<dbReference type="InterPro" id="IPR014722">
    <property type="entry name" value="Rib_uL2_dom2"/>
</dbReference>
<sequence>MYKVISRSYRAKTQAKKVLIRFNKKKESLALKDDMRNEKMRLRALSDEVKVSRQELKEDRMLGPLAPRRTLSKLDVEEYGVVSEERLVGDYVPKDERIKYWNIAVGDRVVILKGHDRHKIGVVKALDKPRNGILVESMNMVLAKIPAVYVKPGQSTVAYREMPVKYSDVRLVYPLPDPETGILKDTVIANIQRSKIWFDKRNKSKTWDRLVPGMAGVIIPWPAKEKPEKIDKIGDTRMLDAETITYIPSLLRLPFPEDVIDELRNRYSRFRTRHDPEYIAKKQAEDLDKHMKATARVVTPVQEINKKARAERKALGKPVLSEEMLEKIGRIMALNRPELLAGIQTAPVAEEAVV</sequence>
<keyword evidence="5" id="KW-1185">Reference proteome</keyword>
<dbReference type="InterPro" id="IPR008991">
    <property type="entry name" value="Translation_prot_SH3-like_sf"/>
</dbReference>
<dbReference type="InterPro" id="IPR041988">
    <property type="entry name" value="Ribosomal_uL24_KOW"/>
</dbReference>
<gene>
    <name evidence="4" type="ORF">Q9L58_003834</name>
</gene>
<evidence type="ECO:0000313" key="4">
    <source>
        <dbReference type="EMBL" id="KAL0637185.1"/>
    </source>
</evidence>
<dbReference type="Pfam" id="PF22682">
    <property type="entry name" value="Ribosomal_uL24m-like"/>
    <property type="match status" value="1"/>
</dbReference>